<name>A0A286BSX4_9GAMM</name>
<feature type="transmembrane region" description="Helical" evidence="1">
    <location>
        <begin position="58"/>
        <end position="79"/>
    </location>
</feature>
<dbReference type="PANTHER" id="PTHR38457:SF1">
    <property type="entry name" value="REGULATOR ABRB-RELATED"/>
    <property type="match status" value="1"/>
</dbReference>
<evidence type="ECO:0008006" key="4">
    <source>
        <dbReference type="Google" id="ProtNLM"/>
    </source>
</evidence>
<dbReference type="GO" id="GO:0010468">
    <property type="term" value="P:regulation of gene expression"/>
    <property type="evidence" value="ECO:0007669"/>
    <property type="project" value="InterPro"/>
</dbReference>
<evidence type="ECO:0000256" key="1">
    <source>
        <dbReference type="SAM" id="Phobius"/>
    </source>
</evidence>
<keyword evidence="3" id="KW-1185">Reference proteome</keyword>
<evidence type="ECO:0000313" key="3">
    <source>
        <dbReference type="Proteomes" id="UP000219271"/>
    </source>
</evidence>
<dbReference type="PANTHER" id="PTHR38457">
    <property type="entry name" value="REGULATOR ABRB-RELATED"/>
    <property type="match status" value="1"/>
</dbReference>
<protein>
    <recommendedName>
        <fullName evidence="4">AbrB family transcriptional regulator</fullName>
    </recommendedName>
</protein>
<dbReference type="EMBL" id="OCMY01000001">
    <property type="protein sequence ID" value="SOD37265.1"/>
    <property type="molecule type" value="Genomic_DNA"/>
</dbReference>
<keyword evidence="1" id="KW-0812">Transmembrane</keyword>
<sequence length="385" mass="40785">MARFSLRLQWTLLLIASLVLGIILQLFHLPAALLLGPMIVGTIMGLSGATVRIDKRFFVLAQAVLGCMIGQSLSPGILTPLIQDWPVVLAVLVLTLAASGLSGFLLVRFSHLPGPTGAWGSSPGGASAMVAMAGDFGADVRLVAFMQYLRVLFVATAAAVVARIGLGSSGGTVDLVWFPALQSSFLLTLVVMVAGAWLGQKLRIPSGALLLPALIGAILHGSDVATLQVPEWLLALAYSLIGWSVGLRFTRPIFLLALRTLPQMLVSIFGLMLLCGGLAWMLTRVLHVDLMTAYLATSPGGLDTVAIIAAGTRVDIAFVMALQTLRLFTILLTGPALARFISRYAHARTRTRVRAENTTASTMKTARASQIKPKVTILSGVRLSP</sequence>
<keyword evidence="1" id="KW-1133">Transmembrane helix</keyword>
<gene>
    <name evidence="2" type="ORF">SAMN06273570_1606</name>
</gene>
<feature type="transmembrane region" description="Helical" evidence="1">
    <location>
        <begin position="31"/>
        <end position="51"/>
    </location>
</feature>
<evidence type="ECO:0000313" key="2">
    <source>
        <dbReference type="EMBL" id="SOD37265.1"/>
    </source>
</evidence>
<feature type="transmembrane region" description="Helical" evidence="1">
    <location>
        <begin position="85"/>
        <end position="107"/>
    </location>
</feature>
<accession>A0A286BSX4</accession>
<dbReference type="NCBIfam" id="TIGR03082">
    <property type="entry name" value="Gneg_AbrB_dup"/>
    <property type="match status" value="2"/>
</dbReference>
<dbReference type="InterPro" id="IPR017516">
    <property type="entry name" value="AbrB_dup"/>
</dbReference>
<dbReference type="PIRSF" id="PIRSF038991">
    <property type="entry name" value="Protein_AbrB"/>
    <property type="match status" value="1"/>
</dbReference>
<organism evidence="2 3">
    <name type="scientific">Candidatus Pantoea floridensis</name>
    <dbReference type="NCBI Taxonomy" id="1938870"/>
    <lineage>
        <taxon>Bacteria</taxon>
        <taxon>Pseudomonadati</taxon>
        <taxon>Pseudomonadota</taxon>
        <taxon>Gammaproteobacteria</taxon>
        <taxon>Enterobacterales</taxon>
        <taxon>Erwiniaceae</taxon>
        <taxon>Pantoea</taxon>
    </lineage>
</organism>
<dbReference type="InterPro" id="IPR007820">
    <property type="entry name" value="AbrB_fam"/>
</dbReference>
<feature type="transmembrane region" description="Helical" evidence="1">
    <location>
        <begin position="151"/>
        <end position="170"/>
    </location>
</feature>
<feature type="transmembrane region" description="Helical" evidence="1">
    <location>
        <begin position="316"/>
        <end position="338"/>
    </location>
</feature>
<feature type="transmembrane region" description="Helical" evidence="1">
    <location>
        <begin position="232"/>
        <end position="249"/>
    </location>
</feature>
<dbReference type="Proteomes" id="UP000219271">
    <property type="component" value="Unassembled WGS sequence"/>
</dbReference>
<reference evidence="3" key="1">
    <citation type="submission" date="2017-09" db="EMBL/GenBank/DDBJ databases">
        <authorList>
            <person name="Varghese N."/>
            <person name="Submissions S."/>
        </authorList>
    </citation>
    <scope>NUCLEOTIDE SEQUENCE [LARGE SCALE GENOMIC DNA]</scope>
    <source>
        <strain evidence="3">JKS000234</strain>
    </source>
</reference>
<feature type="transmembrane region" description="Helical" evidence="1">
    <location>
        <begin position="261"/>
        <end position="282"/>
    </location>
</feature>
<keyword evidence="1" id="KW-0472">Membrane</keyword>
<proteinExistence type="predicted"/>
<dbReference type="Pfam" id="PF05145">
    <property type="entry name" value="AbrB"/>
    <property type="match status" value="1"/>
</dbReference>
<feature type="transmembrane region" description="Helical" evidence="1">
    <location>
        <begin position="204"/>
        <end position="220"/>
    </location>
</feature>
<dbReference type="GO" id="GO:0016020">
    <property type="term" value="C:membrane"/>
    <property type="evidence" value="ECO:0007669"/>
    <property type="project" value="InterPro"/>
</dbReference>
<dbReference type="AlphaFoldDB" id="A0A286BSX4"/>
<feature type="transmembrane region" description="Helical" evidence="1">
    <location>
        <begin position="176"/>
        <end position="197"/>
    </location>
</feature>